<evidence type="ECO:0000259" key="4">
    <source>
        <dbReference type="Pfam" id="PF13017"/>
    </source>
</evidence>
<evidence type="ECO:0000313" key="6">
    <source>
        <dbReference type="Proteomes" id="UP000835052"/>
    </source>
</evidence>
<dbReference type="Proteomes" id="UP000835052">
    <property type="component" value="Unassembled WGS sequence"/>
</dbReference>
<feature type="compositionally biased region" description="Basic residues" evidence="3">
    <location>
        <begin position="29"/>
        <end position="38"/>
    </location>
</feature>
<evidence type="ECO:0000256" key="1">
    <source>
        <dbReference type="ARBA" id="ARBA00007057"/>
    </source>
</evidence>
<dbReference type="Pfam" id="PF13017">
    <property type="entry name" value="Maelstrom"/>
    <property type="match status" value="1"/>
</dbReference>
<feature type="region of interest" description="Disordered" evidence="3">
    <location>
        <begin position="1"/>
        <end position="62"/>
    </location>
</feature>
<gene>
    <name evidence="5" type="ORF">CAUJ_LOCUS4271</name>
</gene>
<dbReference type="GO" id="GO:0060964">
    <property type="term" value="P:regulation of miRNA-mediated gene silencing"/>
    <property type="evidence" value="ECO:0007669"/>
    <property type="project" value="InterPro"/>
</dbReference>
<keyword evidence="6" id="KW-1185">Reference proteome</keyword>
<accession>A0A8S1GZ54</accession>
<organism evidence="5 6">
    <name type="scientific">Caenorhabditis auriculariae</name>
    <dbReference type="NCBI Taxonomy" id="2777116"/>
    <lineage>
        <taxon>Eukaryota</taxon>
        <taxon>Metazoa</taxon>
        <taxon>Ecdysozoa</taxon>
        <taxon>Nematoda</taxon>
        <taxon>Chromadorea</taxon>
        <taxon>Rhabditida</taxon>
        <taxon>Rhabditina</taxon>
        <taxon>Rhabditomorpha</taxon>
        <taxon>Rhabditoidea</taxon>
        <taxon>Rhabditidae</taxon>
        <taxon>Peloderinae</taxon>
        <taxon>Caenorhabditis</taxon>
    </lineage>
</organism>
<dbReference type="OrthoDB" id="24555at2759"/>
<comment type="caution">
    <text evidence="5">The sequence shown here is derived from an EMBL/GenBank/DDBJ whole genome shotgun (WGS) entry which is preliminary data.</text>
</comment>
<reference evidence="5" key="1">
    <citation type="submission" date="2020-10" db="EMBL/GenBank/DDBJ databases">
        <authorList>
            <person name="Kikuchi T."/>
        </authorList>
    </citation>
    <scope>NUCLEOTIDE SEQUENCE</scope>
    <source>
        <strain evidence="5">NKZ352</strain>
    </source>
</reference>
<protein>
    <recommendedName>
        <fullName evidence="4">Maelstrom domain-containing protein</fullName>
    </recommendedName>
</protein>
<keyword evidence="2" id="KW-0943">RNA-mediated gene silencing</keyword>
<feature type="region of interest" description="Disordered" evidence="3">
    <location>
        <begin position="80"/>
        <end position="100"/>
    </location>
</feature>
<evidence type="ECO:0000256" key="2">
    <source>
        <dbReference type="ARBA" id="ARBA00023158"/>
    </source>
</evidence>
<evidence type="ECO:0000313" key="5">
    <source>
        <dbReference type="EMBL" id="CAD6188352.1"/>
    </source>
</evidence>
<feature type="domain" description="Maelstrom" evidence="4">
    <location>
        <begin position="395"/>
        <end position="641"/>
    </location>
</feature>
<name>A0A8S1GZ54_9PELO</name>
<dbReference type="EMBL" id="CAJGYM010000008">
    <property type="protein sequence ID" value="CAD6188352.1"/>
    <property type="molecule type" value="Genomic_DNA"/>
</dbReference>
<dbReference type="InterPro" id="IPR024970">
    <property type="entry name" value="Maelstrom"/>
</dbReference>
<dbReference type="AlphaFoldDB" id="A0A8S1GZ54"/>
<sequence length="670" mass="75361">MTGHRKLRPNQAERQKIPDLTSQFFGRNNTRKRCRRHDTAKPTTAAFPRPTSPFGVSSAVSSEPNNVSILMDESNINQSMKATPETEEKKEDSNPYFDPESGGLFHRDSLPLDRHTDTEQNNSICEVLASLGLSNRPQSPMSSFELEFASILQSVPPRVNANPFAASNRKKSGSRGIDKLRPMSFTPLEPFFVPTSPSPPSLPPSPPELRKSFSAAVSEEKLSPPTSSASRRQQVRKTDQMPPWWKTRAFSSATCYYPQNAKSKMAVGGLPPLIPPEIESFASPNFEQRADLAAKKERWARMKAKKKMLRRPVEVENFDDVDVEEEILGGKGVMLNHIIHQGSSGPYTDAELLRKYQQDVAYVKEAILKETEGNVENIRDLRFLLASVQTYGNIDGVCMVAEFAMNEFTLLSGIVERLHAIVGPWVLENETQRRRASRHAFETHQIPLQNSFATMSKKKLVEEILGRSEPSIAYRQGVKVGLYNDSCDEAFRVHLHLKNSFKDAGMVLDANERRFILVLQSEYHLMVESLKHLAQNVGLQYEGFPMTSERFIIVEAFVDAIAEILGETVSQDVFRWFGDLTHKNLESNVTPWEKNVDLICGRHAELKSACCAQAIACRTNFLVLHVLGNIFRRYHLRKFPAMRSLPSPVMSILPSLCGATFDLEAADIQI</sequence>
<feature type="compositionally biased region" description="Pro residues" evidence="3">
    <location>
        <begin position="196"/>
        <end position="207"/>
    </location>
</feature>
<feature type="compositionally biased region" description="Basic and acidic residues" evidence="3">
    <location>
        <begin position="84"/>
        <end position="93"/>
    </location>
</feature>
<feature type="region of interest" description="Disordered" evidence="3">
    <location>
        <begin position="159"/>
        <end position="240"/>
    </location>
</feature>
<comment type="similarity">
    <text evidence="1">Belongs to the maelstrom family.</text>
</comment>
<proteinExistence type="inferred from homology"/>
<evidence type="ECO:0000256" key="3">
    <source>
        <dbReference type="SAM" id="MobiDB-lite"/>
    </source>
</evidence>
<dbReference type="GO" id="GO:0031047">
    <property type="term" value="P:regulatory ncRNA-mediated gene silencing"/>
    <property type="evidence" value="ECO:0007669"/>
    <property type="project" value="UniProtKB-KW"/>
</dbReference>